<gene>
    <name evidence="3" type="ORF">BDY17DRAFT_291755</name>
</gene>
<feature type="domain" description="Alpha/beta hydrolase fold-3" evidence="2">
    <location>
        <begin position="36"/>
        <end position="188"/>
    </location>
</feature>
<dbReference type="InterPro" id="IPR013094">
    <property type="entry name" value="AB_hydrolase_3"/>
</dbReference>
<dbReference type="EMBL" id="MU001632">
    <property type="protein sequence ID" value="KAF2486595.1"/>
    <property type="molecule type" value="Genomic_DNA"/>
</dbReference>
<dbReference type="GeneID" id="54473716"/>
<evidence type="ECO:0000256" key="1">
    <source>
        <dbReference type="ARBA" id="ARBA00022801"/>
    </source>
</evidence>
<dbReference type="Gene3D" id="3.40.50.1820">
    <property type="entry name" value="alpha/beta hydrolase"/>
    <property type="match status" value="1"/>
</dbReference>
<dbReference type="Proteomes" id="UP000799767">
    <property type="component" value="Unassembled WGS sequence"/>
</dbReference>
<dbReference type="PANTHER" id="PTHR48081:SF3">
    <property type="entry name" value="ALPHA_BETA HYDROLASE FOLD-3 DOMAIN-CONTAINING PROTEIN"/>
    <property type="match status" value="1"/>
</dbReference>
<protein>
    <submittedName>
        <fullName evidence="3">Alpha/Beta hydrolase protein</fullName>
    </submittedName>
</protein>
<proteinExistence type="predicted"/>
<keyword evidence="4" id="KW-1185">Reference proteome</keyword>
<name>A0A6A6Q2S8_9PEZI</name>
<dbReference type="SUPFAM" id="SSF53474">
    <property type="entry name" value="alpha/beta-Hydrolases"/>
    <property type="match status" value="1"/>
</dbReference>
<sequence>MASIKPSKTLTYKTVDGVEIPLDLYLPSTGKSVGVLLWFHGGGLLQGRRDSCPPHVRKAVEKYGIAVASADYRLAPQVSVADIRDDVLDCIKFIREELPSHVKPHAIDVSRLAVSGASAGGYLTLLAGLYANPKPQVILPIYAITDPLGVFFTNPQPAFMGRRIPSKEEMAEYLDRNAVPSTSSGQPDVDPRGHMYMYMLASANLAELYHVPTADKAEPFRVARNIYQHRLPPMYCVHGDADTAVGVEQSDEVVGAALGCGIELKYERLHGLNHFLDAGEDYENEPFYSFMMKHL</sequence>
<dbReference type="PANTHER" id="PTHR48081">
    <property type="entry name" value="AB HYDROLASE SUPERFAMILY PROTEIN C4A8.06C"/>
    <property type="match status" value="1"/>
</dbReference>
<dbReference type="InterPro" id="IPR050300">
    <property type="entry name" value="GDXG_lipolytic_enzyme"/>
</dbReference>
<reference evidence="3" key="1">
    <citation type="journal article" date="2020" name="Stud. Mycol.">
        <title>101 Dothideomycetes genomes: a test case for predicting lifestyles and emergence of pathogens.</title>
        <authorList>
            <person name="Haridas S."/>
            <person name="Albert R."/>
            <person name="Binder M."/>
            <person name="Bloem J."/>
            <person name="Labutti K."/>
            <person name="Salamov A."/>
            <person name="Andreopoulos B."/>
            <person name="Baker S."/>
            <person name="Barry K."/>
            <person name="Bills G."/>
            <person name="Bluhm B."/>
            <person name="Cannon C."/>
            <person name="Castanera R."/>
            <person name="Culley D."/>
            <person name="Daum C."/>
            <person name="Ezra D."/>
            <person name="Gonzalez J."/>
            <person name="Henrissat B."/>
            <person name="Kuo A."/>
            <person name="Liang C."/>
            <person name="Lipzen A."/>
            <person name="Lutzoni F."/>
            <person name="Magnuson J."/>
            <person name="Mondo S."/>
            <person name="Nolan M."/>
            <person name="Ohm R."/>
            <person name="Pangilinan J."/>
            <person name="Park H.-J."/>
            <person name="Ramirez L."/>
            <person name="Alfaro M."/>
            <person name="Sun H."/>
            <person name="Tritt A."/>
            <person name="Yoshinaga Y."/>
            <person name="Zwiers L.-H."/>
            <person name="Turgeon B."/>
            <person name="Goodwin S."/>
            <person name="Spatafora J."/>
            <person name="Crous P."/>
            <person name="Grigoriev I."/>
        </authorList>
    </citation>
    <scope>NUCLEOTIDE SEQUENCE</scope>
    <source>
        <strain evidence="3">CBS 113389</strain>
    </source>
</reference>
<accession>A0A6A6Q2S8</accession>
<dbReference type="InterPro" id="IPR029058">
    <property type="entry name" value="AB_hydrolase_fold"/>
</dbReference>
<evidence type="ECO:0000259" key="2">
    <source>
        <dbReference type="Pfam" id="PF07859"/>
    </source>
</evidence>
<dbReference type="Pfam" id="PF07859">
    <property type="entry name" value="Abhydrolase_3"/>
    <property type="match status" value="1"/>
</dbReference>
<dbReference type="AlphaFoldDB" id="A0A6A6Q2S8"/>
<organism evidence="3 4">
    <name type="scientific">Neohortaea acidophila</name>
    <dbReference type="NCBI Taxonomy" id="245834"/>
    <lineage>
        <taxon>Eukaryota</taxon>
        <taxon>Fungi</taxon>
        <taxon>Dikarya</taxon>
        <taxon>Ascomycota</taxon>
        <taxon>Pezizomycotina</taxon>
        <taxon>Dothideomycetes</taxon>
        <taxon>Dothideomycetidae</taxon>
        <taxon>Mycosphaerellales</taxon>
        <taxon>Teratosphaeriaceae</taxon>
        <taxon>Neohortaea</taxon>
    </lineage>
</organism>
<dbReference type="RefSeq" id="XP_033593164.1">
    <property type="nucleotide sequence ID" value="XM_033732714.1"/>
</dbReference>
<dbReference type="OrthoDB" id="19653at2759"/>
<dbReference type="GO" id="GO:0016787">
    <property type="term" value="F:hydrolase activity"/>
    <property type="evidence" value="ECO:0007669"/>
    <property type="project" value="UniProtKB-KW"/>
</dbReference>
<evidence type="ECO:0000313" key="4">
    <source>
        <dbReference type="Proteomes" id="UP000799767"/>
    </source>
</evidence>
<evidence type="ECO:0000313" key="3">
    <source>
        <dbReference type="EMBL" id="KAF2486595.1"/>
    </source>
</evidence>
<keyword evidence="1 3" id="KW-0378">Hydrolase</keyword>